<feature type="transmembrane region" description="Helical" evidence="7">
    <location>
        <begin position="246"/>
        <end position="266"/>
    </location>
</feature>
<feature type="transmembrane region" description="Helical" evidence="7">
    <location>
        <begin position="80"/>
        <end position="100"/>
    </location>
</feature>
<comment type="similarity">
    <text evidence="2">Belongs to the nucleobase:cation symporter-2 (NCS2) (TC 2.A.40) family.</text>
</comment>
<feature type="transmembrane region" description="Helical" evidence="7">
    <location>
        <begin position="382"/>
        <end position="400"/>
    </location>
</feature>
<evidence type="ECO:0000256" key="2">
    <source>
        <dbReference type="ARBA" id="ARBA00008821"/>
    </source>
</evidence>
<keyword evidence="5 7" id="KW-1133">Transmembrane helix</keyword>
<feature type="transmembrane region" description="Helical" evidence="7">
    <location>
        <begin position="54"/>
        <end position="74"/>
    </location>
</feature>
<keyword evidence="4 7" id="KW-0812">Transmembrane</keyword>
<dbReference type="RefSeq" id="WP_180285911.1">
    <property type="nucleotide sequence ID" value="NZ_JABFDB010000035.1"/>
</dbReference>
<proteinExistence type="inferred from homology"/>
<accession>A0ABX2TLX5</accession>
<organism evidence="8 9">
    <name type="scientific">Azospirillum oleiclasticum</name>
    <dbReference type="NCBI Taxonomy" id="2735135"/>
    <lineage>
        <taxon>Bacteria</taxon>
        <taxon>Pseudomonadati</taxon>
        <taxon>Pseudomonadota</taxon>
        <taxon>Alphaproteobacteria</taxon>
        <taxon>Rhodospirillales</taxon>
        <taxon>Azospirillaceae</taxon>
        <taxon>Azospirillum</taxon>
    </lineage>
</organism>
<feature type="transmembrane region" description="Helical" evidence="7">
    <location>
        <begin position="412"/>
        <end position="431"/>
    </location>
</feature>
<evidence type="ECO:0000256" key="5">
    <source>
        <dbReference type="ARBA" id="ARBA00022989"/>
    </source>
</evidence>
<dbReference type="NCBIfam" id="NF037981">
    <property type="entry name" value="NCS2_1"/>
    <property type="match status" value="1"/>
</dbReference>
<comment type="subcellular location">
    <subcellularLocation>
        <location evidence="1">Membrane</location>
        <topology evidence="1">Multi-pass membrane protein</topology>
    </subcellularLocation>
</comment>
<dbReference type="PANTHER" id="PTHR42810:SF2">
    <property type="entry name" value="PURINE PERMEASE C1399.01C-RELATED"/>
    <property type="match status" value="1"/>
</dbReference>
<evidence type="ECO:0000256" key="1">
    <source>
        <dbReference type="ARBA" id="ARBA00004141"/>
    </source>
</evidence>
<reference evidence="8 9" key="1">
    <citation type="submission" date="2020-05" db="EMBL/GenBank/DDBJ databases">
        <title>Azospirillum oleiclasticum sp. nov, a nitrogen-fixing and heavy crude oil-emulsifying bacterium isolated from the crude oil of Yumen Oilfield.</title>
        <authorList>
            <person name="Wu D."/>
            <person name="Cai M."/>
            <person name="Zhang X."/>
        </authorList>
    </citation>
    <scope>NUCLEOTIDE SEQUENCE [LARGE SCALE GENOMIC DNA]</scope>
    <source>
        <strain evidence="8 9">ROY-1-1-2</strain>
    </source>
</reference>
<evidence type="ECO:0000313" key="9">
    <source>
        <dbReference type="Proteomes" id="UP000584642"/>
    </source>
</evidence>
<feature type="transmembrane region" description="Helical" evidence="7">
    <location>
        <begin position="194"/>
        <end position="212"/>
    </location>
</feature>
<name>A0ABX2TLX5_9PROT</name>
<feature type="transmembrane region" description="Helical" evidence="7">
    <location>
        <begin position="172"/>
        <end position="188"/>
    </location>
</feature>
<dbReference type="Proteomes" id="UP000584642">
    <property type="component" value="Unassembled WGS sequence"/>
</dbReference>
<feature type="transmembrane region" description="Helical" evidence="7">
    <location>
        <begin position="20"/>
        <end position="42"/>
    </location>
</feature>
<feature type="transmembrane region" description="Helical" evidence="7">
    <location>
        <begin position="219"/>
        <end position="240"/>
    </location>
</feature>
<gene>
    <name evidence="8" type="ORF">HND93_30915</name>
</gene>
<feature type="transmembrane region" description="Helical" evidence="7">
    <location>
        <begin position="107"/>
        <end position="126"/>
    </location>
</feature>
<dbReference type="PANTHER" id="PTHR42810">
    <property type="entry name" value="PURINE PERMEASE C1399.01C-RELATED"/>
    <property type="match status" value="1"/>
</dbReference>
<dbReference type="EMBL" id="JABFDB010000035">
    <property type="protein sequence ID" value="NYZ24138.1"/>
    <property type="molecule type" value="Genomic_DNA"/>
</dbReference>
<evidence type="ECO:0000313" key="8">
    <source>
        <dbReference type="EMBL" id="NYZ24138.1"/>
    </source>
</evidence>
<sequence>MAKRPAELTYWVDERPSLPVTALLAVQHLAIVAIYLVVAVTIARFGQMPAEDGVRLVCLTMVAGGVGTILQSAGRFGIGSGYLIPTTTTTILLPPSILALERGGLPLLFGMTIVAGAAVALLSRLIHRMRPLLPAELAGFVVFMVGLSVMTLAERQFLGHALPAGDRTAHRVVAVLTLAVIVVASVWGGRHLRLYCTLVGIAAGYGLSAVTGRIGADELAGMAAAPLLAVPEVGGFGLAFDAELVLPFLVAALAMALNAVGAVTAAQKANDAGWVRPDMRNIGRGVLADGLCNVVAGLVGGVGQAATSGAVGLSVATGATSRAVGVAVGLFLLALSFSPKVAMLLLAMPAPVIGAALMFSGCFLVMNGIQVIASRLLDSRKVFTLGIGLAFGLGQLVQPVEAETLPGWLVPLVSSPLALAVTLAVLLNALFRIGIHKRSRFRIDAARLDVERLADFMTGQGRLWGAAPDTLFRARFATQEVVETLAGNGMIADTAIAAGGAEVRRPVEVRTSFDEFTFTVTVAYAGEVLHPRSDRPTEQEVLSAPDGARSLAAFLIGRAADRVTTAVHHDRCEITLVFDA</sequence>
<keyword evidence="9" id="KW-1185">Reference proteome</keyword>
<protein>
    <submittedName>
        <fullName evidence="8">Purine/pyrimidine permease</fullName>
    </submittedName>
</protein>
<evidence type="ECO:0000256" key="4">
    <source>
        <dbReference type="ARBA" id="ARBA00022692"/>
    </source>
</evidence>
<dbReference type="Pfam" id="PF00860">
    <property type="entry name" value="Xan_ur_permease"/>
    <property type="match status" value="1"/>
</dbReference>
<keyword evidence="3" id="KW-0813">Transport</keyword>
<dbReference type="InterPro" id="IPR006043">
    <property type="entry name" value="NCS2"/>
</dbReference>
<evidence type="ECO:0000256" key="6">
    <source>
        <dbReference type="ARBA" id="ARBA00023136"/>
    </source>
</evidence>
<evidence type="ECO:0000256" key="7">
    <source>
        <dbReference type="SAM" id="Phobius"/>
    </source>
</evidence>
<evidence type="ECO:0000256" key="3">
    <source>
        <dbReference type="ARBA" id="ARBA00022448"/>
    </source>
</evidence>
<comment type="caution">
    <text evidence="8">The sequence shown here is derived from an EMBL/GenBank/DDBJ whole genome shotgun (WGS) entry which is preliminary data.</text>
</comment>
<feature type="transmembrane region" description="Helical" evidence="7">
    <location>
        <begin position="132"/>
        <end position="152"/>
    </location>
</feature>
<keyword evidence="6 7" id="KW-0472">Membrane</keyword>
<feature type="transmembrane region" description="Helical" evidence="7">
    <location>
        <begin position="352"/>
        <end position="373"/>
    </location>
</feature>